<proteinExistence type="predicted"/>
<evidence type="ECO:0000313" key="2">
    <source>
        <dbReference type="Proteomes" id="UP001501578"/>
    </source>
</evidence>
<evidence type="ECO:0000313" key="1">
    <source>
        <dbReference type="EMBL" id="GAA0918021.1"/>
    </source>
</evidence>
<keyword evidence="2" id="KW-1185">Reference proteome</keyword>
<reference evidence="2" key="1">
    <citation type="journal article" date="2019" name="Int. J. Syst. Evol. Microbiol.">
        <title>The Global Catalogue of Microorganisms (GCM) 10K type strain sequencing project: providing services to taxonomists for standard genome sequencing and annotation.</title>
        <authorList>
            <consortium name="The Broad Institute Genomics Platform"/>
            <consortium name="The Broad Institute Genome Sequencing Center for Infectious Disease"/>
            <person name="Wu L."/>
            <person name="Ma J."/>
        </authorList>
    </citation>
    <scope>NUCLEOTIDE SEQUENCE [LARGE SCALE GENOMIC DNA]</scope>
    <source>
        <strain evidence="2">JCM 11136</strain>
    </source>
</reference>
<dbReference type="SUPFAM" id="SSF54909">
    <property type="entry name" value="Dimeric alpha+beta barrel"/>
    <property type="match status" value="1"/>
</dbReference>
<name>A0ABP3ZD36_9ACTN</name>
<accession>A0ABP3ZD36</accession>
<evidence type="ECO:0008006" key="3">
    <source>
        <dbReference type="Google" id="ProtNLM"/>
    </source>
</evidence>
<dbReference type="Proteomes" id="UP001501578">
    <property type="component" value="Unassembled WGS sequence"/>
</dbReference>
<organism evidence="1 2">
    <name type="scientific">Nonomuraea longicatena</name>
    <dbReference type="NCBI Taxonomy" id="83682"/>
    <lineage>
        <taxon>Bacteria</taxon>
        <taxon>Bacillati</taxon>
        <taxon>Actinomycetota</taxon>
        <taxon>Actinomycetes</taxon>
        <taxon>Streptosporangiales</taxon>
        <taxon>Streptosporangiaceae</taxon>
        <taxon>Nonomuraea</taxon>
    </lineage>
</organism>
<dbReference type="EMBL" id="BAAAHQ010000006">
    <property type="protein sequence ID" value="GAA0918021.1"/>
    <property type="molecule type" value="Genomic_DNA"/>
</dbReference>
<sequence>MKYLLLVYSDPALPAELLRELAAGGELVSGAALADPVHTRLVRAGAARRSSAHAGEPPSGYLVIDCDGPERAAEIASRIPGAVELRPIMKESGQEM</sequence>
<dbReference type="InterPro" id="IPR011008">
    <property type="entry name" value="Dimeric_a/b-barrel"/>
</dbReference>
<dbReference type="RefSeq" id="WP_343948936.1">
    <property type="nucleotide sequence ID" value="NZ_BAAAHQ010000006.1"/>
</dbReference>
<comment type="caution">
    <text evidence="1">The sequence shown here is derived from an EMBL/GenBank/DDBJ whole genome shotgun (WGS) entry which is preliminary data.</text>
</comment>
<dbReference type="Gene3D" id="3.30.70.1060">
    <property type="entry name" value="Dimeric alpha+beta barrel"/>
    <property type="match status" value="1"/>
</dbReference>
<protein>
    <recommendedName>
        <fullName evidence="3">YCII-related domain-containing protein</fullName>
    </recommendedName>
</protein>
<gene>
    <name evidence="1" type="ORF">GCM10009560_14540</name>
</gene>